<reference evidence="1 2" key="1">
    <citation type="journal article" date="2011" name="Front. Microbiol.">
        <title>Two Strains of Crocosphaera watsonii with Highly Conserved Genomes are Distinguished by Strain-Specific Features.</title>
        <authorList>
            <person name="Bench S.R."/>
            <person name="Ilikchyan I.N."/>
            <person name="Tripp H.J."/>
            <person name="Zehr J.P."/>
        </authorList>
    </citation>
    <scope>NUCLEOTIDE SEQUENCE [LARGE SCALE GENOMIC DNA]</scope>
    <source>
        <strain evidence="1 2">WH 0003</strain>
    </source>
</reference>
<accession>G5IZ91</accession>
<name>G5IZ91_CROWT</name>
<dbReference type="Proteomes" id="UP000003477">
    <property type="component" value="Unassembled WGS sequence"/>
</dbReference>
<dbReference type="PATRIC" id="fig|423471.3.peg.538"/>
<dbReference type="AlphaFoldDB" id="G5IZ91"/>
<proteinExistence type="predicted"/>
<gene>
    <name evidence="1" type="ORF">CWATWH0003_0586</name>
</gene>
<dbReference type="RefSeq" id="WP_007303639.1">
    <property type="nucleotide sequence ID" value="NZ_AESD01000100.1"/>
</dbReference>
<evidence type="ECO:0000313" key="1">
    <source>
        <dbReference type="EMBL" id="EHJ14744.1"/>
    </source>
</evidence>
<organism evidence="1 2">
    <name type="scientific">Crocosphaera watsonii WH 0003</name>
    <dbReference type="NCBI Taxonomy" id="423471"/>
    <lineage>
        <taxon>Bacteria</taxon>
        <taxon>Bacillati</taxon>
        <taxon>Cyanobacteriota</taxon>
        <taxon>Cyanophyceae</taxon>
        <taxon>Oscillatoriophycideae</taxon>
        <taxon>Chroococcales</taxon>
        <taxon>Aphanothecaceae</taxon>
        <taxon>Crocosphaera</taxon>
    </lineage>
</organism>
<comment type="caution">
    <text evidence="1">The sequence shown here is derived from an EMBL/GenBank/DDBJ whole genome shotgun (WGS) entry which is preliminary data.</text>
</comment>
<sequence>MTQTYPNHSLDLLFPGDLPIEQELNNSDQEKLSQIVTKFLQVFKQPSSEKELIILEEILVCLRSIEVVYCEIPSTQSYLENWEIFDYDQYFNVMRIKSSKQAFSLLKGIVTAYHSIVLVECENKQLNSTQIELQKKGFISYAKLLMRVCDLPITSPDMSPI</sequence>
<dbReference type="GeneID" id="88764499"/>
<dbReference type="EMBL" id="AESD01000100">
    <property type="protein sequence ID" value="EHJ14744.1"/>
    <property type="molecule type" value="Genomic_DNA"/>
</dbReference>
<evidence type="ECO:0000313" key="2">
    <source>
        <dbReference type="Proteomes" id="UP000003477"/>
    </source>
</evidence>
<protein>
    <submittedName>
        <fullName evidence="1">Uncharacterized protein</fullName>
    </submittedName>
</protein>